<gene>
    <name evidence="5" type="ORF">EV197_0086</name>
</gene>
<keyword evidence="3" id="KW-1133">Transmembrane helix</keyword>
<keyword evidence="2" id="KW-0378">Hydrolase</keyword>
<dbReference type="Pfam" id="PF00149">
    <property type="entry name" value="Metallophos"/>
    <property type="match status" value="1"/>
</dbReference>
<dbReference type="Proteomes" id="UP000292262">
    <property type="component" value="Unassembled WGS sequence"/>
</dbReference>
<feature type="transmembrane region" description="Helical" evidence="3">
    <location>
        <begin position="61"/>
        <end position="84"/>
    </location>
</feature>
<sequence length="412" mass="47511">MRWIILISLYVIIEIYAYQAIKTITKNQIIQIGYLVLSLAIIGYVIFIFANYDRSVGPTKYTLRASGFLFATLVPKLILVLFMFGEDIVRVCVAGYNYLSNTFFQGKAPQYMPDRRTFVSQLALGVAAIPFAGLLHGIFWGKYNYKVITHVLDFDDLPDAFDGYRILQISDIHSGSFDEKGKIEYAIDLINQQEMDLLLFTGDIVNTVAEEMDDWIDVFKKIKTPKHGKFSVLGNHDYGEYVTWETQEAKDANFEAIKEVHQKIDFRLLLNESVFVEKDNERIAVIGVENWGHNFKKAGDLTKASEQVEKEDFKILLSHDPSHWEYEVKRHEDHYHLTLSGHTHGFQFGIEIPGFVKWSPVKYVYKQWAGMYTEMGRYLNVNRGFGFHAFPGRVGIWPEITVIELRKKNPTA</sequence>
<keyword evidence="3" id="KW-0472">Membrane</keyword>
<dbReference type="GO" id="GO:0009245">
    <property type="term" value="P:lipid A biosynthetic process"/>
    <property type="evidence" value="ECO:0007669"/>
    <property type="project" value="TreeGrafter"/>
</dbReference>
<dbReference type="InterPro" id="IPR004843">
    <property type="entry name" value="Calcineurin-like_PHP"/>
</dbReference>
<dbReference type="EMBL" id="SGXE01000001">
    <property type="protein sequence ID" value="RZS98885.1"/>
    <property type="molecule type" value="Genomic_DNA"/>
</dbReference>
<dbReference type="PANTHER" id="PTHR31302">
    <property type="entry name" value="TRANSMEMBRANE PROTEIN WITH METALLOPHOSPHOESTERASE DOMAIN-RELATED"/>
    <property type="match status" value="1"/>
</dbReference>
<dbReference type="GO" id="GO:0008758">
    <property type="term" value="F:UDP-2,3-diacylglucosamine hydrolase activity"/>
    <property type="evidence" value="ECO:0007669"/>
    <property type="project" value="TreeGrafter"/>
</dbReference>
<evidence type="ECO:0000256" key="1">
    <source>
        <dbReference type="ARBA" id="ARBA00022723"/>
    </source>
</evidence>
<dbReference type="AlphaFoldDB" id="A0A4Q7PF00"/>
<evidence type="ECO:0000256" key="2">
    <source>
        <dbReference type="ARBA" id="ARBA00022801"/>
    </source>
</evidence>
<dbReference type="InterPro" id="IPR029052">
    <property type="entry name" value="Metallo-depent_PP-like"/>
</dbReference>
<comment type="caution">
    <text evidence="5">The sequence shown here is derived from an EMBL/GenBank/DDBJ whole genome shotgun (WGS) entry which is preliminary data.</text>
</comment>
<keyword evidence="6" id="KW-1185">Reference proteome</keyword>
<dbReference type="OrthoDB" id="9780884at2"/>
<dbReference type="CDD" id="cd07385">
    <property type="entry name" value="MPP_YkuE_C"/>
    <property type="match status" value="1"/>
</dbReference>
<dbReference type="SUPFAM" id="SSF56300">
    <property type="entry name" value="Metallo-dependent phosphatases"/>
    <property type="match status" value="1"/>
</dbReference>
<evidence type="ECO:0000313" key="5">
    <source>
        <dbReference type="EMBL" id="RZS98885.1"/>
    </source>
</evidence>
<evidence type="ECO:0000313" key="6">
    <source>
        <dbReference type="Proteomes" id="UP000292262"/>
    </source>
</evidence>
<protein>
    <recommendedName>
        <fullName evidence="4">Calcineurin-like phosphoesterase domain-containing protein</fullName>
    </recommendedName>
</protein>
<name>A0A4Q7PF00_9FLAO</name>
<reference evidence="5 6" key="1">
    <citation type="submission" date="2019-02" db="EMBL/GenBank/DDBJ databases">
        <title>Genomic Encyclopedia of Type Strains, Phase IV (KMG-IV): sequencing the most valuable type-strain genomes for metagenomic binning, comparative biology and taxonomic classification.</title>
        <authorList>
            <person name="Goeker M."/>
        </authorList>
    </citation>
    <scope>NUCLEOTIDE SEQUENCE [LARGE SCALE GENOMIC DNA]</scope>
    <source>
        <strain evidence="5 6">DSM 17196</strain>
    </source>
</reference>
<accession>A0A4Q7PF00</accession>
<dbReference type="Gene3D" id="3.60.21.10">
    <property type="match status" value="1"/>
</dbReference>
<dbReference type="PANTHER" id="PTHR31302:SF31">
    <property type="entry name" value="PHOSPHODIESTERASE YAEI"/>
    <property type="match status" value="1"/>
</dbReference>
<dbReference type="RefSeq" id="WP_130284760.1">
    <property type="nucleotide sequence ID" value="NZ_SGXE01000001.1"/>
</dbReference>
<organism evidence="5 6">
    <name type="scientific">Aquimarina brevivitae</name>
    <dbReference type="NCBI Taxonomy" id="323412"/>
    <lineage>
        <taxon>Bacteria</taxon>
        <taxon>Pseudomonadati</taxon>
        <taxon>Bacteroidota</taxon>
        <taxon>Flavobacteriia</taxon>
        <taxon>Flavobacteriales</taxon>
        <taxon>Flavobacteriaceae</taxon>
        <taxon>Aquimarina</taxon>
    </lineage>
</organism>
<feature type="transmembrane region" description="Helical" evidence="3">
    <location>
        <begin position="27"/>
        <end position="49"/>
    </location>
</feature>
<keyword evidence="3" id="KW-0812">Transmembrane</keyword>
<dbReference type="GO" id="GO:0016020">
    <property type="term" value="C:membrane"/>
    <property type="evidence" value="ECO:0007669"/>
    <property type="project" value="GOC"/>
</dbReference>
<feature type="transmembrane region" description="Helical" evidence="3">
    <location>
        <begin position="118"/>
        <end position="140"/>
    </location>
</feature>
<keyword evidence="1" id="KW-0479">Metal-binding</keyword>
<evidence type="ECO:0000259" key="4">
    <source>
        <dbReference type="Pfam" id="PF00149"/>
    </source>
</evidence>
<feature type="domain" description="Calcineurin-like phosphoesterase" evidence="4">
    <location>
        <begin position="165"/>
        <end position="345"/>
    </location>
</feature>
<proteinExistence type="predicted"/>
<evidence type="ECO:0000256" key="3">
    <source>
        <dbReference type="SAM" id="Phobius"/>
    </source>
</evidence>
<dbReference type="InterPro" id="IPR051158">
    <property type="entry name" value="Metallophosphoesterase_sf"/>
</dbReference>
<dbReference type="GO" id="GO:0046872">
    <property type="term" value="F:metal ion binding"/>
    <property type="evidence" value="ECO:0007669"/>
    <property type="project" value="UniProtKB-KW"/>
</dbReference>